<protein>
    <recommendedName>
        <fullName evidence="6">Terpene synthase</fullName>
        <ecNumber evidence="6">4.2.3.-</ecNumber>
    </recommendedName>
</protein>
<dbReference type="EMBL" id="KN837419">
    <property type="protein sequence ID" value="KIJ25373.1"/>
    <property type="molecule type" value="Genomic_DNA"/>
</dbReference>
<dbReference type="AlphaFoldDB" id="A0A0C9T8N1"/>
<dbReference type="PANTHER" id="PTHR35201">
    <property type="entry name" value="TERPENE SYNTHASE"/>
    <property type="match status" value="1"/>
</dbReference>
<dbReference type="GO" id="GO:0008299">
    <property type="term" value="P:isoprenoid biosynthetic process"/>
    <property type="evidence" value="ECO:0007669"/>
    <property type="project" value="UniProtKB-ARBA"/>
</dbReference>
<keyword evidence="5 6" id="KW-0456">Lyase</keyword>
<dbReference type="OrthoDB" id="2861623at2759"/>
<dbReference type="SFLD" id="SFLDS00005">
    <property type="entry name" value="Isoprenoid_Synthase_Type_I"/>
    <property type="match status" value="1"/>
</dbReference>
<dbReference type="GO" id="GO:0046872">
    <property type="term" value="F:metal ion binding"/>
    <property type="evidence" value="ECO:0007669"/>
    <property type="project" value="UniProtKB-KW"/>
</dbReference>
<keyword evidence="8" id="KW-1185">Reference proteome</keyword>
<dbReference type="SFLD" id="SFLDG01020">
    <property type="entry name" value="Terpene_Cyclase_Like_2"/>
    <property type="match status" value="1"/>
</dbReference>
<name>A0A0C9T8N1_SPHS4</name>
<gene>
    <name evidence="7" type="ORF">M422DRAFT_785590</name>
</gene>
<evidence type="ECO:0000256" key="1">
    <source>
        <dbReference type="ARBA" id="ARBA00001946"/>
    </source>
</evidence>
<comment type="cofactor">
    <cofactor evidence="1 6">
        <name>Mg(2+)</name>
        <dbReference type="ChEBI" id="CHEBI:18420"/>
    </cofactor>
</comment>
<comment type="similarity">
    <text evidence="2 6">Belongs to the terpene synthase family.</text>
</comment>
<keyword evidence="3 6" id="KW-0479">Metal-binding</keyword>
<evidence type="ECO:0000256" key="2">
    <source>
        <dbReference type="ARBA" id="ARBA00006333"/>
    </source>
</evidence>
<dbReference type="Proteomes" id="UP000054279">
    <property type="component" value="Unassembled WGS sequence"/>
</dbReference>
<dbReference type="EC" id="4.2.3.-" evidence="6"/>
<keyword evidence="4 6" id="KW-0460">Magnesium</keyword>
<evidence type="ECO:0000256" key="5">
    <source>
        <dbReference type="ARBA" id="ARBA00023239"/>
    </source>
</evidence>
<evidence type="ECO:0000313" key="7">
    <source>
        <dbReference type="EMBL" id="KIJ25373.1"/>
    </source>
</evidence>
<evidence type="ECO:0000256" key="4">
    <source>
        <dbReference type="ARBA" id="ARBA00022842"/>
    </source>
</evidence>
<dbReference type="InterPro" id="IPR034686">
    <property type="entry name" value="Terpene_cyclase-like_2"/>
</dbReference>
<dbReference type="Pfam" id="PF19086">
    <property type="entry name" value="Terpene_syn_C_2"/>
    <property type="match status" value="1"/>
</dbReference>
<evidence type="ECO:0000256" key="6">
    <source>
        <dbReference type="RuleBase" id="RU366034"/>
    </source>
</evidence>
<sequence>MSTPSGFFIPDLWAHCPYPAIYHPNGDAVVSESDEWILSRCTGISPSLRRELPHLMSGQLAAFCYNNCNDERLRLVCDFMITLFLMDDLSDEFKTKETEVFMDIIMNAMEEPNCYRPGITNGEKHPEVEPDASKLSRDYWARMRAGAGPEVQRRIISGVKEYLIAVRQQADDRRTGNIPELEKYIEHRRMSSGCRPLFHIIEYSLDFQLPEEVINHPLMVRMRDCANDWVAFSNDIFSFKVEYSRGDKHNMVAVMMERYKLNIQSSFDRVAALCIEAMKNYRECKAEFPSFGPEVDAQIEAYCYVMQSWMSGSLAWSFVTPRYLGPRRHEIRKTLWVDLTNQRLRSANGA</sequence>
<dbReference type="InterPro" id="IPR008949">
    <property type="entry name" value="Isoprenoid_synthase_dom_sf"/>
</dbReference>
<organism evidence="7 8">
    <name type="scientific">Sphaerobolus stellatus (strain SS14)</name>
    <dbReference type="NCBI Taxonomy" id="990650"/>
    <lineage>
        <taxon>Eukaryota</taxon>
        <taxon>Fungi</taxon>
        <taxon>Dikarya</taxon>
        <taxon>Basidiomycota</taxon>
        <taxon>Agaricomycotina</taxon>
        <taxon>Agaricomycetes</taxon>
        <taxon>Phallomycetidae</taxon>
        <taxon>Geastrales</taxon>
        <taxon>Sphaerobolaceae</taxon>
        <taxon>Sphaerobolus</taxon>
    </lineage>
</organism>
<evidence type="ECO:0000313" key="8">
    <source>
        <dbReference type="Proteomes" id="UP000054279"/>
    </source>
</evidence>
<reference evidence="7 8" key="1">
    <citation type="submission" date="2014-06" db="EMBL/GenBank/DDBJ databases">
        <title>Evolutionary Origins and Diversification of the Mycorrhizal Mutualists.</title>
        <authorList>
            <consortium name="DOE Joint Genome Institute"/>
            <consortium name="Mycorrhizal Genomics Consortium"/>
            <person name="Kohler A."/>
            <person name="Kuo A."/>
            <person name="Nagy L.G."/>
            <person name="Floudas D."/>
            <person name="Copeland A."/>
            <person name="Barry K.W."/>
            <person name="Cichocki N."/>
            <person name="Veneault-Fourrey C."/>
            <person name="LaButti K."/>
            <person name="Lindquist E.A."/>
            <person name="Lipzen A."/>
            <person name="Lundell T."/>
            <person name="Morin E."/>
            <person name="Murat C."/>
            <person name="Riley R."/>
            <person name="Ohm R."/>
            <person name="Sun H."/>
            <person name="Tunlid A."/>
            <person name="Henrissat B."/>
            <person name="Grigoriev I.V."/>
            <person name="Hibbett D.S."/>
            <person name="Martin F."/>
        </authorList>
    </citation>
    <scope>NUCLEOTIDE SEQUENCE [LARGE SCALE GENOMIC DNA]</scope>
    <source>
        <strain evidence="7 8">SS14</strain>
    </source>
</reference>
<dbReference type="SUPFAM" id="SSF48576">
    <property type="entry name" value="Terpenoid synthases"/>
    <property type="match status" value="1"/>
</dbReference>
<accession>A0A0C9T8N1</accession>
<proteinExistence type="inferred from homology"/>
<dbReference type="GO" id="GO:0010333">
    <property type="term" value="F:terpene synthase activity"/>
    <property type="evidence" value="ECO:0007669"/>
    <property type="project" value="InterPro"/>
</dbReference>
<dbReference type="Gene3D" id="1.10.600.10">
    <property type="entry name" value="Farnesyl Diphosphate Synthase"/>
    <property type="match status" value="1"/>
</dbReference>
<evidence type="ECO:0000256" key="3">
    <source>
        <dbReference type="ARBA" id="ARBA00022723"/>
    </source>
</evidence>
<dbReference type="HOGENOM" id="CLU_042538_2_1_1"/>
<dbReference type="PANTHER" id="PTHR35201:SF4">
    <property type="entry name" value="BETA-PINACENE SYNTHASE-RELATED"/>
    <property type="match status" value="1"/>
</dbReference>